<feature type="non-terminal residue" evidence="2">
    <location>
        <position position="394"/>
    </location>
</feature>
<gene>
    <name evidence="2" type="ORF">P691DRAFT_835812</name>
</gene>
<protein>
    <submittedName>
        <fullName evidence="2">Uncharacterized protein</fullName>
    </submittedName>
</protein>
<evidence type="ECO:0000313" key="3">
    <source>
        <dbReference type="Proteomes" id="UP000807342"/>
    </source>
</evidence>
<keyword evidence="3" id="KW-1185">Reference proteome</keyword>
<dbReference type="AlphaFoldDB" id="A0A9P5WVR7"/>
<feature type="non-terminal residue" evidence="2">
    <location>
        <position position="1"/>
    </location>
</feature>
<sequence length="394" mass="45981">QLPAQPGSPTPSAQRRNIQAILAGIPQVHVPDHIFAPLQNPVPPPLYAPPPQLPIAIPPPAVLGSPRQLLPPPVLGIPIQLPFPVVLGSPRQLPPPALPTFNFRYNPPPPGPVAGPSRASIAQIPYIPETVIPANWDRPLVNPFLQNIPVVPAPVRRGRQPQAPVTVPALAPDLNMALAEYRAQAEHEQQERQERERNNQLEQERRERVLQLEQDLRERLERERLEQENIRRVERERVERQRLEQAQEEWRERERLDRMRLEQEQMNQQIREQEIQQRLAQALQELRAQQEIERQERERLLALQQEHQENQDREAQEHQQRLAQEYLRRRVADEEQEQEATQRQELFRQVLEQWRDEHEEEMGGQDEGPFDFEQPDLNNLQLQDDDGPQNIPQN</sequence>
<evidence type="ECO:0000256" key="1">
    <source>
        <dbReference type="SAM" id="MobiDB-lite"/>
    </source>
</evidence>
<organism evidence="2 3">
    <name type="scientific">Macrolepiota fuliginosa MF-IS2</name>
    <dbReference type="NCBI Taxonomy" id="1400762"/>
    <lineage>
        <taxon>Eukaryota</taxon>
        <taxon>Fungi</taxon>
        <taxon>Dikarya</taxon>
        <taxon>Basidiomycota</taxon>
        <taxon>Agaricomycotina</taxon>
        <taxon>Agaricomycetes</taxon>
        <taxon>Agaricomycetidae</taxon>
        <taxon>Agaricales</taxon>
        <taxon>Agaricineae</taxon>
        <taxon>Agaricaceae</taxon>
        <taxon>Macrolepiota</taxon>
    </lineage>
</organism>
<accession>A0A9P5WVR7</accession>
<proteinExistence type="predicted"/>
<dbReference type="EMBL" id="MU154069">
    <property type="protein sequence ID" value="KAF9439519.1"/>
    <property type="molecule type" value="Genomic_DNA"/>
</dbReference>
<comment type="caution">
    <text evidence="2">The sequence shown here is derived from an EMBL/GenBank/DDBJ whole genome shotgun (WGS) entry which is preliminary data.</text>
</comment>
<evidence type="ECO:0000313" key="2">
    <source>
        <dbReference type="EMBL" id="KAF9439519.1"/>
    </source>
</evidence>
<reference evidence="2" key="1">
    <citation type="submission" date="2020-11" db="EMBL/GenBank/DDBJ databases">
        <authorList>
            <consortium name="DOE Joint Genome Institute"/>
            <person name="Ahrendt S."/>
            <person name="Riley R."/>
            <person name="Andreopoulos W."/>
            <person name="Labutti K."/>
            <person name="Pangilinan J."/>
            <person name="Ruiz-Duenas F.J."/>
            <person name="Barrasa J.M."/>
            <person name="Sanchez-Garcia M."/>
            <person name="Camarero S."/>
            <person name="Miyauchi S."/>
            <person name="Serrano A."/>
            <person name="Linde D."/>
            <person name="Babiker R."/>
            <person name="Drula E."/>
            <person name="Ayuso-Fernandez I."/>
            <person name="Pacheco R."/>
            <person name="Padilla G."/>
            <person name="Ferreira P."/>
            <person name="Barriuso J."/>
            <person name="Kellner H."/>
            <person name="Castanera R."/>
            <person name="Alfaro M."/>
            <person name="Ramirez L."/>
            <person name="Pisabarro A.G."/>
            <person name="Kuo A."/>
            <person name="Tritt A."/>
            <person name="Lipzen A."/>
            <person name="He G."/>
            <person name="Yan M."/>
            <person name="Ng V."/>
            <person name="Cullen D."/>
            <person name="Martin F."/>
            <person name="Rosso M.-N."/>
            <person name="Henrissat B."/>
            <person name="Hibbett D."/>
            <person name="Martinez A.T."/>
            <person name="Grigoriev I.V."/>
        </authorList>
    </citation>
    <scope>NUCLEOTIDE SEQUENCE</scope>
    <source>
        <strain evidence="2">MF-IS2</strain>
    </source>
</reference>
<feature type="region of interest" description="Disordered" evidence="1">
    <location>
        <begin position="350"/>
        <end position="394"/>
    </location>
</feature>
<feature type="region of interest" description="Disordered" evidence="1">
    <location>
        <begin position="183"/>
        <end position="202"/>
    </location>
</feature>
<name>A0A9P5WVR7_9AGAR</name>
<feature type="compositionally biased region" description="Acidic residues" evidence="1">
    <location>
        <begin position="358"/>
        <end position="374"/>
    </location>
</feature>
<dbReference type="Proteomes" id="UP000807342">
    <property type="component" value="Unassembled WGS sequence"/>
</dbReference>